<name>A0ABM7DS92_9GAMM</name>
<proteinExistence type="inferred from homology"/>
<accession>A0ABM7DS92</accession>
<dbReference type="Proteomes" id="UP000278437">
    <property type="component" value="Chromosome"/>
</dbReference>
<dbReference type="EMBL" id="CP020373">
    <property type="protein sequence ID" value="AZQ12574.1"/>
    <property type="molecule type" value="Genomic_DNA"/>
</dbReference>
<dbReference type="Gene3D" id="1.10.287.950">
    <property type="entry name" value="Methyl-accepting chemotaxis protein"/>
    <property type="match status" value="1"/>
</dbReference>
<evidence type="ECO:0000256" key="3">
    <source>
        <dbReference type="ARBA" id="ARBA00029447"/>
    </source>
</evidence>
<dbReference type="SUPFAM" id="SSF58104">
    <property type="entry name" value="Methyl-accepting chemotaxis protein (MCP) signaling domain"/>
    <property type="match status" value="1"/>
</dbReference>
<protein>
    <submittedName>
        <fullName evidence="7">Biofilm dispersion protein BdlA</fullName>
    </submittedName>
</protein>
<dbReference type="RefSeq" id="WP_164551245.1">
    <property type="nucleotide sequence ID" value="NZ_CP020373.1"/>
</dbReference>
<comment type="similarity">
    <text evidence="3">Belongs to the methyl-accepting chemotaxis (MCP) protein family.</text>
</comment>
<evidence type="ECO:0000313" key="8">
    <source>
        <dbReference type="Proteomes" id="UP000278437"/>
    </source>
</evidence>
<reference evidence="8" key="1">
    <citation type="submission" date="2017-03" db="EMBL/GenBank/DDBJ databases">
        <title>Full genome sequence of a non-lethal Shewanella isolate that potentiates virulence of Vibio parahaemolyticus causing acute hepatopancreatic necrosis disease (AHPND) in shrimp.</title>
        <authorList>
            <person name="Prachumwat A."/>
            <person name="Sritunyalucksana K."/>
        </authorList>
    </citation>
    <scope>NUCLEOTIDE SEQUENCE [LARGE SCALE GENOMIC DNA]</scope>
    <source>
        <strain evidence="8">TH2012</strain>
    </source>
</reference>
<dbReference type="SMART" id="SM00283">
    <property type="entry name" value="MA"/>
    <property type="match status" value="1"/>
</dbReference>
<dbReference type="InterPro" id="IPR004090">
    <property type="entry name" value="Chemotax_Me-accpt_rcpt"/>
</dbReference>
<keyword evidence="8" id="KW-1185">Reference proteome</keyword>
<evidence type="ECO:0000256" key="4">
    <source>
        <dbReference type="PROSITE-ProRule" id="PRU00284"/>
    </source>
</evidence>
<evidence type="ECO:0000256" key="1">
    <source>
        <dbReference type="ARBA" id="ARBA00004370"/>
    </source>
</evidence>
<feature type="domain" description="Methyl-accepting transducer" evidence="6">
    <location>
        <begin position="263"/>
        <end position="503"/>
    </location>
</feature>
<keyword evidence="5" id="KW-0472">Membrane</keyword>
<evidence type="ECO:0000256" key="2">
    <source>
        <dbReference type="ARBA" id="ARBA00023224"/>
    </source>
</evidence>
<dbReference type="Pfam" id="PF00015">
    <property type="entry name" value="MCPsignal"/>
    <property type="match status" value="1"/>
</dbReference>
<dbReference type="PANTHER" id="PTHR32089">
    <property type="entry name" value="METHYL-ACCEPTING CHEMOTAXIS PROTEIN MCPB"/>
    <property type="match status" value="1"/>
</dbReference>
<keyword evidence="5" id="KW-0812">Transmembrane</keyword>
<organism evidence="7 8">
    <name type="scientific">Shewanella khirikhana</name>
    <dbReference type="NCBI Taxonomy" id="1965282"/>
    <lineage>
        <taxon>Bacteria</taxon>
        <taxon>Pseudomonadati</taxon>
        <taxon>Pseudomonadota</taxon>
        <taxon>Gammaproteobacteria</taxon>
        <taxon>Alteromonadales</taxon>
        <taxon>Shewanellaceae</taxon>
        <taxon>Shewanella</taxon>
    </lineage>
</organism>
<evidence type="ECO:0000313" key="7">
    <source>
        <dbReference type="EMBL" id="AZQ12574.1"/>
    </source>
</evidence>
<keyword evidence="2 4" id="KW-0807">Transducer</keyword>
<dbReference type="InterPro" id="IPR004089">
    <property type="entry name" value="MCPsignal_dom"/>
</dbReference>
<dbReference type="PROSITE" id="PS50111">
    <property type="entry name" value="CHEMOTAXIS_TRANSDUC_2"/>
    <property type="match status" value="1"/>
</dbReference>
<gene>
    <name evidence="7" type="primary">bdlA</name>
    <name evidence="7" type="ORF">STH12_03515</name>
</gene>
<dbReference type="PRINTS" id="PR00260">
    <property type="entry name" value="CHEMTRNSDUCR"/>
</dbReference>
<sequence>MDVQTVKIKQWLMLLASAVILTLAALGLDAWLSHKDTLQRIHQSDELVRQNQTLNQIQLWVTQLVLVAMDNLVDKDEGQVQPERKQEADQLVSNIQRQLASLPQAEQQSLRPKFERLSQTITQTLPKLIEQRADEAQMAQLDDDIDAAGSTLADNLDTLINQYQQRFEAGQAALSAHQGERTQRSIALQLLLGVLLCGALWWITRAIYKPLGAEPRELMTLVERIGHGDLAQRIQASDNQSVLAGVDVMQQELRAVVHNIRQLAQTLGAQAVTQGDRVKELHSRAGTMATLVSEIVDNIALTDKSREEVREGNTRVVALANSAQVQAEGSIKRLGGVTRAVEDLAGGIHTASAKVNALGEQTETISTLVTGIRDIAEQTNLLALNAAIEAARAGEQGRGFAVVADEVRQLAVRAAQTTQDIVQAIGAIRDKTREVVDEMGANVSLTQRGLDEIQDTASSVGQIVDSCQEVAQAVSELMEKMSVQTQQTQAVVDYVHQIDHHASENGQSFEIASKEAEQLGEQASALTGMVNRFKTQAS</sequence>
<comment type="subcellular location">
    <subcellularLocation>
        <location evidence="1">Membrane</location>
    </subcellularLocation>
</comment>
<evidence type="ECO:0000256" key="5">
    <source>
        <dbReference type="SAM" id="Phobius"/>
    </source>
</evidence>
<keyword evidence="5" id="KW-1133">Transmembrane helix</keyword>
<dbReference type="PANTHER" id="PTHR32089:SF112">
    <property type="entry name" value="LYSOZYME-LIKE PROTEIN-RELATED"/>
    <property type="match status" value="1"/>
</dbReference>
<feature type="transmembrane region" description="Helical" evidence="5">
    <location>
        <begin position="12"/>
        <end position="32"/>
    </location>
</feature>
<feature type="transmembrane region" description="Helical" evidence="5">
    <location>
        <begin position="186"/>
        <end position="203"/>
    </location>
</feature>
<evidence type="ECO:0000259" key="6">
    <source>
        <dbReference type="PROSITE" id="PS50111"/>
    </source>
</evidence>